<dbReference type="Gene3D" id="1.10.1790.10">
    <property type="entry name" value="PRD domain"/>
    <property type="match status" value="2"/>
</dbReference>
<dbReference type="EMBL" id="ADKX01000049">
    <property type="protein sequence ID" value="EFW03235.1"/>
    <property type="molecule type" value="Genomic_DNA"/>
</dbReference>
<name>E7GFH4_9FIRM</name>
<dbReference type="CDD" id="cd05568">
    <property type="entry name" value="PTS_IIB_bgl_like"/>
    <property type="match status" value="1"/>
</dbReference>
<dbReference type="eggNOG" id="COG3711">
    <property type="taxonomic scope" value="Bacteria"/>
</dbReference>
<evidence type="ECO:0000256" key="5">
    <source>
        <dbReference type="ARBA" id="ARBA00023163"/>
    </source>
</evidence>
<dbReference type="eggNOG" id="COG1762">
    <property type="taxonomic scope" value="Bacteria"/>
</dbReference>
<dbReference type="Pfam" id="PF00359">
    <property type="entry name" value="PTS_EIIA_2"/>
    <property type="match status" value="1"/>
</dbReference>
<evidence type="ECO:0000259" key="8">
    <source>
        <dbReference type="PROSITE" id="PS51372"/>
    </source>
</evidence>
<dbReference type="PANTHER" id="PTHR30185">
    <property type="entry name" value="CRYPTIC BETA-GLUCOSIDE BGL OPERON ANTITERMINATOR"/>
    <property type="match status" value="1"/>
</dbReference>
<keyword evidence="4" id="KW-0010">Activator</keyword>
<dbReference type="InterPro" id="IPR036634">
    <property type="entry name" value="PRD_sf"/>
</dbReference>
<dbReference type="OrthoDB" id="3710983at2"/>
<dbReference type="InterPro" id="IPR016152">
    <property type="entry name" value="PTrfase/Anion_transptr"/>
</dbReference>
<keyword evidence="3" id="KW-0805">Transcription regulation</keyword>
<evidence type="ECO:0000259" key="6">
    <source>
        <dbReference type="PROSITE" id="PS51094"/>
    </source>
</evidence>
<dbReference type="STRING" id="100884.GCA_000269565_00595"/>
<gene>
    <name evidence="9" type="ORF">HMPREF9488_03517</name>
</gene>
<dbReference type="SUPFAM" id="SSF52794">
    <property type="entry name" value="PTS system IIB component-like"/>
    <property type="match status" value="1"/>
</dbReference>
<dbReference type="Pfam" id="PF00874">
    <property type="entry name" value="PRD"/>
    <property type="match status" value="2"/>
</dbReference>
<dbReference type="Gene3D" id="1.10.10.10">
    <property type="entry name" value="Winged helix-like DNA-binding domain superfamily/Winged helix DNA-binding domain"/>
    <property type="match status" value="1"/>
</dbReference>
<organism evidence="9 10">
    <name type="scientific">Coprobacillus cateniformis</name>
    <dbReference type="NCBI Taxonomy" id="100884"/>
    <lineage>
        <taxon>Bacteria</taxon>
        <taxon>Bacillati</taxon>
        <taxon>Bacillota</taxon>
        <taxon>Erysipelotrichia</taxon>
        <taxon>Erysipelotrichales</taxon>
        <taxon>Coprobacillaceae</taxon>
        <taxon>Coprobacillus</taxon>
    </lineage>
</organism>
<dbReference type="PROSITE" id="PS51372">
    <property type="entry name" value="PRD_2"/>
    <property type="match status" value="2"/>
</dbReference>
<dbReference type="PROSITE" id="PS51099">
    <property type="entry name" value="PTS_EIIB_TYPE_2"/>
    <property type="match status" value="1"/>
</dbReference>
<evidence type="ECO:0000313" key="10">
    <source>
        <dbReference type="Proteomes" id="UP000003157"/>
    </source>
</evidence>
<dbReference type="GO" id="GO:0006355">
    <property type="term" value="P:regulation of DNA-templated transcription"/>
    <property type="evidence" value="ECO:0007669"/>
    <property type="project" value="InterPro"/>
</dbReference>
<evidence type="ECO:0000256" key="1">
    <source>
        <dbReference type="ARBA" id="ARBA00022679"/>
    </source>
</evidence>
<feature type="domain" description="PRD" evidence="8">
    <location>
        <begin position="184"/>
        <end position="287"/>
    </location>
</feature>
<feature type="domain" description="PTS EIIB type-2" evidence="7">
    <location>
        <begin position="402"/>
        <end position="493"/>
    </location>
</feature>
<dbReference type="InterPro" id="IPR011608">
    <property type="entry name" value="PRD"/>
</dbReference>
<evidence type="ECO:0000256" key="4">
    <source>
        <dbReference type="ARBA" id="ARBA00023159"/>
    </source>
</evidence>
<keyword evidence="10" id="KW-1185">Reference proteome</keyword>
<evidence type="ECO:0000256" key="2">
    <source>
        <dbReference type="ARBA" id="ARBA00022737"/>
    </source>
</evidence>
<dbReference type="PROSITE" id="PS51094">
    <property type="entry name" value="PTS_EIIA_TYPE_2"/>
    <property type="match status" value="1"/>
</dbReference>
<dbReference type="RefSeq" id="WP_008790599.1">
    <property type="nucleotide sequence ID" value="NZ_AKCB01000001.1"/>
</dbReference>
<dbReference type="Proteomes" id="UP000003157">
    <property type="component" value="Unassembled WGS sequence"/>
</dbReference>
<dbReference type="InterPro" id="IPR036390">
    <property type="entry name" value="WH_DNA-bd_sf"/>
</dbReference>
<keyword evidence="2" id="KW-0677">Repeat</keyword>
<dbReference type="InterPro" id="IPR007737">
    <property type="entry name" value="Mga_HTH"/>
</dbReference>
<protein>
    <submittedName>
        <fullName evidence="9">Uncharacterized protein</fullName>
    </submittedName>
</protein>
<dbReference type="InterPro" id="IPR050661">
    <property type="entry name" value="BglG_antiterminators"/>
</dbReference>
<evidence type="ECO:0000313" key="9">
    <source>
        <dbReference type="EMBL" id="EFW03235.1"/>
    </source>
</evidence>
<feature type="domain" description="PTS EIIA type-2" evidence="6">
    <location>
        <begin position="489"/>
        <end position="625"/>
    </location>
</feature>
<dbReference type="PANTHER" id="PTHR30185:SF13">
    <property type="entry name" value="LICABCH OPERON REGULATOR-RELATED"/>
    <property type="match status" value="1"/>
</dbReference>
<dbReference type="InterPro" id="IPR013011">
    <property type="entry name" value="PTS_EIIB_2"/>
</dbReference>
<keyword evidence="1" id="KW-0808">Transferase</keyword>
<dbReference type="Pfam" id="PF05043">
    <property type="entry name" value="Mga"/>
    <property type="match status" value="1"/>
</dbReference>
<evidence type="ECO:0000256" key="3">
    <source>
        <dbReference type="ARBA" id="ARBA00023015"/>
    </source>
</evidence>
<dbReference type="AlphaFoldDB" id="E7GFH4"/>
<dbReference type="Gene3D" id="3.40.930.10">
    <property type="entry name" value="Mannitol-specific EII, Chain A"/>
    <property type="match status" value="1"/>
</dbReference>
<dbReference type="SUPFAM" id="SSF63520">
    <property type="entry name" value="PTS-regulatory domain, PRD"/>
    <property type="match status" value="2"/>
</dbReference>
<dbReference type="GeneID" id="78228496"/>
<dbReference type="InterPro" id="IPR002178">
    <property type="entry name" value="PTS_EIIA_type-2_dom"/>
</dbReference>
<evidence type="ECO:0000259" key="7">
    <source>
        <dbReference type="PROSITE" id="PS51099"/>
    </source>
</evidence>
<dbReference type="GO" id="GO:0009401">
    <property type="term" value="P:phosphoenolpyruvate-dependent sugar phosphotransferase system"/>
    <property type="evidence" value="ECO:0007669"/>
    <property type="project" value="InterPro"/>
</dbReference>
<dbReference type="SUPFAM" id="SSF55804">
    <property type="entry name" value="Phoshotransferase/anion transport protein"/>
    <property type="match status" value="1"/>
</dbReference>
<comment type="caution">
    <text evidence="9">The sequence shown here is derived from an EMBL/GenBank/DDBJ whole genome shotgun (WGS) entry which is preliminary data.</text>
</comment>
<dbReference type="InterPro" id="IPR036095">
    <property type="entry name" value="PTS_EIIB-like_sf"/>
</dbReference>
<dbReference type="GO" id="GO:0008982">
    <property type="term" value="F:protein-N(PI)-phosphohistidine-sugar phosphotransferase activity"/>
    <property type="evidence" value="ECO:0007669"/>
    <property type="project" value="InterPro"/>
</dbReference>
<accession>E7GFH4</accession>
<dbReference type="SUPFAM" id="SSF46785">
    <property type="entry name" value="Winged helix' DNA-binding domain"/>
    <property type="match status" value="1"/>
</dbReference>
<sequence length="625" mass="73246">MMSLDERIIKIVELLVSYGRPVTSQEIANIIGISSRTVRETIHQNKSHLKLIGIEIKSHFKSGYSISIEDEYRNNWKTLLDENRSIIPSETEDKMTYIIQRFILEEGYIKLDDLCDELWISRSTMNRLFKEVRKRFALYHLTVISKPSYGLKLEGNEIDKRICLVHNCIQKRESSLERFMEEYHIDLQNCQCIRQVVLKHLKKYNYKLTDTGFQNLIIHLIVAIKRIEEKQLITTYPIQVDNVGIEYLLANDIVEELQSYFSITFPKEEVEYVIIHLYGKKLTQMDGETAQISHEMEQMIQKINQQILMKLGYHFDGDFELFTLLALHMMPLVVRIQYGLNMPNPIIKDIKLKMADAYECAVIASQVIQDEYHKPIAEGELGYLALHYSMAIERLQEQTKMKNIVIICSSGMGTSSILKKRLMKKFDIDDSHIQVYDAQSIRSVNLSHIDYIISTVKLNLKLDKPIIYMENIFDDIELQESQHMRNLQSFIKKDLVLLQQTFQTKEDILNDMCHKIENIYSLPFSFQKFIEEREDLSSTEVGNLVAMPHPSSLCTEQSIVMIMTLKKSILWKNNYVKYIFLVSGNKNSKEECEFINENIIDLIMNNQWLQELDKISSYEELIHIL</sequence>
<proteinExistence type="predicted"/>
<dbReference type="Gene3D" id="3.40.50.2300">
    <property type="match status" value="1"/>
</dbReference>
<keyword evidence="5" id="KW-0804">Transcription</keyword>
<dbReference type="InterPro" id="IPR036388">
    <property type="entry name" value="WH-like_DNA-bd_sf"/>
</dbReference>
<feature type="domain" description="PRD" evidence="8">
    <location>
        <begin position="291"/>
        <end position="398"/>
    </location>
</feature>
<reference evidence="9 10" key="1">
    <citation type="submission" date="2010-12" db="EMBL/GenBank/DDBJ databases">
        <title>The Genome Sequence of Coprobacillus sp. strain 29_1.</title>
        <authorList>
            <consortium name="The Broad Institute Genome Sequencing Platform"/>
            <person name="Earl A."/>
            <person name="Ward D."/>
            <person name="Feldgarden M."/>
            <person name="Gevers D."/>
            <person name="Daigneault M."/>
            <person name="Sibley C.D."/>
            <person name="White A."/>
            <person name="Strauss J."/>
            <person name="Allen-Vercoe E."/>
            <person name="Young S.K."/>
            <person name="Zeng Q."/>
            <person name="Gargeya S."/>
            <person name="Fitzgerald M."/>
            <person name="Haas B."/>
            <person name="Abouelleil A."/>
            <person name="Alvarado L."/>
            <person name="Arachchi H.M."/>
            <person name="Berlin A."/>
            <person name="Brown A."/>
            <person name="Chapman S.B."/>
            <person name="Chen Z."/>
            <person name="Dunbar C."/>
            <person name="Freedman E."/>
            <person name="Gearin G."/>
            <person name="Gellesch M."/>
            <person name="Goldberg J."/>
            <person name="Griggs A."/>
            <person name="Gujja S."/>
            <person name="Heilman E."/>
            <person name="Heiman D."/>
            <person name="Howarth C."/>
            <person name="Larson L."/>
            <person name="Lui A."/>
            <person name="MacDonald P.J.P."/>
            <person name="Mehta T."/>
            <person name="Montmayeur A."/>
            <person name="Murphy C."/>
            <person name="Neiman D."/>
            <person name="Pearson M."/>
            <person name="Priest M."/>
            <person name="Roberts A."/>
            <person name="Saif S."/>
            <person name="Shea T."/>
            <person name="Shenoy N."/>
            <person name="Sisk P."/>
            <person name="Stolte C."/>
            <person name="Sykes S."/>
            <person name="White J."/>
            <person name="Yandava C."/>
            <person name="Nusbaum C."/>
            <person name="Birren B."/>
        </authorList>
    </citation>
    <scope>NUCLEOTIDE SEQUENCE [LARGE SCALE GENOMIC DNA]</scope>
    <source>
        <strain evidence="9 10">29_1</strain>
    </source>
</reference>
<dbReference type="HOGENOM" id="CLU_013442_5_1_9"/>